<gene>
    <name evidence="2" type="ORF">B0H17DRAFT_676326</name>
</gene>
<sequence>MGRDYAATSHSFLRRSPARGTRRRPSFPSLVTLSILLPTYPTRTILHMLPLSSDFPCSRPTLTPSPQMPSEPPYTALLSAPGGAFSGGGLVRDDFVVAARPVYMRIAEHHSLHPHTPVPPPPPDSTAGEGGVRAGWLPRAPPPRSKSASAARRSRPAPRRGRSRRSLGTRTRPWGGVLRWTRARAGRGGRSGCSCMRACRRGAWVGERGGGPWGGVSGVCKGGGEAAVGEGRGAADVEVEVSRPSDESSSSSQERSAASSSQSQDRTPSKSSFSAGTDARTSLSRDRTPSSGPYSSSLDSWPEWEAPAWAGHRFADDGGWEGACDGVQDVSFTGEVRFFSILCATSRVLGLSYHFTHCSSFVNLRSPVRFLSRLGPFSCPFVPSFAPVSTFLFFR</sequence>
<feature type="compositionally biased region" description="Low complexity" evidence="1">
    <location>
        <begin position="247"/>
        <end position="266"/>
    </location>
</feature>
<dbReference type="EMBL" id="JARKIE010000083">
    <property type="protein sequence ID" value="KAJ7687924.1"/>
    <property type="molecule type" value="Genomic_DNA"/>
</dbReference>
<feature type="compositionally biased region" description="Low complexity" evidence="1">
    <location>
        <begin position="289"/>
        <end position="299"/>
    </location>
</feature>
<feature type="region of interest" description="Disordered" evidence="1">
    <location>
        <begin position="1"/>
        <end position="25"/>
    </location>
</feature>
<proteinExistence type="predicted"/>
<name>A0AAD7GCG3_MYCRO</name>
<feature type="compositionally biased region" description="Polar residues" evidence="1">
    <location>
        <begin position="269"/>
        <end position="282"/>
    </location>
</feature>
<evidence type="ECO:0000313" key="3">
    <source>
        <dbReference type="Proteomes" id="UP001221757"/>
    </source>
</evidence>
<organism evidence="2 3">
    <name type="scientific">Mycena rosella</name>
    <name type="common">Pink bonnet</name>
    <name type="synonym">Agaricus rosellus</name>
    <dbReference type="NCBI Taxonomy" id="1033263"/>
    <lineage>
        <taxon>Eukaryota</taxon>
        <taxon>Fungi</taxon>
        <taxon>Dikarya</taxon>
        <taxon>Basidiomycota</taxon>
        <taxon>Agaricomycotina</taxon>
        <taxon>Agaricomycetes</taxon>
        <taxon>Agaricomycetidae</taxon>
        <taxon>Agaricales</taxon>
        <taxon>Marasmiineae</taxon>
        <taxon>Mycenaceae</taxon>
        <taxon>Mycena</taxon>
    </lineage>
</organism>
<evidence type="ECO:0000313" key="2">
    <source>
        <dbReference type="EMBL" id="KAJ7687924.1"/>
    </source>
</evidence>
<evidence type="ECO:0000256" key="1">
    <source>
        <dbReference type="SAM" id="MobiDB-lite"/>
    </source>
</evidence>
<accession>A0AAD7GCG3</accession>
<feature type="region of interest" description="Disordered" evidence="1">
    <location>
        <begin position="227"/>
        <end position="299"/>
    </location>
</feature>
<feature type="region of interest" description="Disordered" evidence="1">
    <location>
        <begin position="112"/>
        <end position="175"/>
    </location>
</feature>
<protein>
    <submittedName>
        <fullName evidence="2">Uncharacterized protein</fullName>
    </submittedName>
</protein>
<dbReference type="Proteomes" id="UP001221757">
    <property type="component" value="Unassembled WGS sequence"/>
</dbReference>
<feature type="compositionally biased region" description="Basic residues" evidence="1">
    <location>
        <begin position="12"/>
        <end position="25"/>
    </location>
</feature>
<reference evidence="2" key="1">
    <citation type="submission" date="2023-03" db="EMBL/GenBank/DDBJ databases">
        <title>Massive genome expansion in bonnet fungi (Mycena s.s.) driven by repeated elements and novel gene families across ecological guilds.</title>
        <authorList>
            <consortium name="Lawrence Berkeley National Laboratory"/>
            <person name="Harder C.B."/>
            <person name="Miyauchi S."/>
            <person name="Viragh M."/>
            <person name="Kuo A."/>
            <person name="Thoen E."/>
            <person name="Andreopoulos B."/>
            <person name="Lu D."/>
            <person name="Skrede I."/>
            <person name="Drula E."/>
            <person name="Henrissat B."/>
            <person name="Morin E."/>
            <person name="Kohler A."/>
            <person name="Barry K."/>
            <person name="LaButti K."/>
            <person name="Morin E."/>
            <person name="Salamov A."/>
            <person name="Lipzen A."/>
            <person name="Mereny Z."/>
            <person name="Hegedus B."/>
            <person name="Baldrian P."/>
            <person name="Stursova M."/>
            <person name="Weitz H."/>
            <person name="Taylor A."/>
            <person name="Grigoriev I.V."/>
            <person name="Nagy L.G."/>
            <person name="Martin F."/>
            <person name="Kauserud H."/>
        </authorList>
    </citation>
    <scope>NUCLEOTIDE SEQUENCE</scope>
    <source>
        <strain evidence="2">CBHHK067</strain>
    </source>
</reference>
<keyword evidence="3" id="KW-1185">Reference proteome</keyword>
<dbReference type="AlphaFoldDB" id="A0AAD7GCG3"/>
<comment type="caution">
    <text evidence="2">The sequence shown here is derived from an EMBL/GenBank/DDBJ whole genome shotgun (WGS) entry which is preliminary data.</text>
</comment>
<feature type="compositionally biased region" description="Basic residues" evidence="1">
    <location>
        <begin position="152"/>
        <end position="167"/>
    </location>
</feature>